<gene>
    <name evidence="2" type="ORF">KQX54_009695</name>
</gene>
<organism evidence="2 3">
    <name type="scientific">Cotesia glomerata</name>
    <name type="common">Lepidopteran parasitic wasp</name>
    <name type="synonym">Apanteles glomeratus</name>
    <dbReference type="NCBI Taxonomy" id="32391"/>
    <lineage>
        <taxon>Eukaryota</taxon>
        <taxon>Metazoa</taxon>
        <taxon>Ecdysozoa</taxon>
        <taxon>Arthropoda</taxon>
        <taxon>Hexapoda</taxon>
        <taxon>Insecta</taxon>
        <taxon>Pterygota</taxon>
        <taxon>Neoptera</taxon>
        <taxon>Endopterygota</taxon>
        <taxon>Hymenoptera</taxon>
        <taxon>Apocrita</taxon>
        <taxon>Ichneumonoidea</taxon>
        <taxon>Braconidae</taxon>
        <taxon>Microgastrinae</taxon>
        <taxon>Cotesia</taxon>
    </lineage>
</organism>
<dbReference type="AlphaFoldDB" id="A0AAV7J4E5"/>
<evidence type="ECO:0000313" key="2">
    <source>
        <dbReference type="EMBL" id="KAH0564145.1"/>
    </source>
</evidence>
<reference evidence="2 3" key="1">
    <citation type="journal article" date="2021" name="J. Hered.">
        <title>A chromosome-level genome assembly of the parasitoid wasp, Cotesia glomerata (Hymenoptera: Braconidae).</title>
        <authorList>
            <person name="Pinto B.J."/>
            <person name="Weis J.J."/>
            <person name="Gamble T."/>
            <person name="Ode P.J."/>
            <person name="Paul R."/>
            <person name="Zaspel J.M."/>
        </authorList>
    </citation>
    <scope>NUCLEOTIDE SEQUENCE [LARGE SCALE GENOMIC DNA]</scope>
    <source>
        <strain evidence="2">CgM1</strain>
    </source>
</reference>
<evidence type="ECO:0000313" key="3">
    <source>
        <dbReference type="Proteomes" id="UP000826195"/>
    </source>
</evidence>
<name>A0AAV7J4E5_COTGL</name>
<accession>A0AAV7J4E5</accession>
<feature type="transmembrane region" description="Helical" evidence="1">
    <location>
        <begin position="62"/>
        <end position="80"/>
    </location>
</feature>
<proteinExistence type="predicted"/>
<keyword evidence="1" id="KW-0472">Membrane</keyword>
<keyword evidence="3" id="KW-1185">Reference proteome</keyword>
<dbReference type="EMBL" id="JAHXZJ010000002">
    <property type="protein sequence ID" value="KAH0564145.1"/>
    <property type="molecule type" value="Genomic_DNA"/>
</dbReference>
<sequence length="207" mass="24131">MFIQAVGKSFCSENRIKINKCRHLPEASSSQHPKEERRKSERLIFHFSDTCASVNPTPLQSVSIFILLLFNVLTLTYFTLGRNPQRALCPTYQALKKFPKGKGSSTFLVRVFSVKHHLIQHFHKLHLKFNSPKCALRTTFLRILCKKVHKRSTNWKPASAPRFTTVYMREFTIFARAPRGKILECDILHPQIDTWTHKFWPPMLPII</sequence>
<keyword evidence="1" id="KW-0812">Transmembrane</keyword>
<evidence type="ECO:0000256" key="1">
    <source>
        <dbReference type="SAM" id="Phobius"/>
    </source>
</evidence>
<dbReference type="Proteomes" id="UP000826195">
    <property type="component" value="Unassembled WGS sequence"/>
</dbReference>
<keyword evidence="1" id="KW-1133">Transmembrane helix</keyword>
<comment type="caution">
    <text evidence="2">The sequence shown here is derived from an EMBL/GenBank/DDBJ whole genome shotgun (WGS) entry which is preliminary data.</text>
</comment>
<protein>
    <submittedName>
        <fullName evidence="2">Uncharacterized protein</fullName>
    </submittedName>
</protein>